<dbReference type="InterPro" id="IPR036291">
    <property type="entry name" value="NAD(P)-bd_dom_sf"/>
</dbReference>
<comment type="pathway">
    <text evidence="1">Bacterial outer membrane biogenesis; LPS O-antigen biosynthesis.</text>
</comment>
<dbReference type="GO" id="GO:0016853">
    <property type="term" value="F:isomerase activity"/>
    <property type="evidence" value="ECO:0007669"/>
    <property type="project" value="UniProtKB-KW"/>
</dbReference>
<feature type="domain" description="Ketoreductase" evidence="3">
    <location>
        <begin position="3"/>
        <end position="161"/>
    </location>
</feature>
<proteinExistence type="inferred from homology"/>
<dbReference type="EC" id="5.1.3.25" evidence="4"/>
<comment type="caution">
    <text evidence="4">The sequence shown here is derived from an EMBL/GenBank/DDBJ whole genome shotgun (WGS) entry which is preliminary data.</text>
</comment>
<evidence type="ECO:0000313" key="4">
    <source>
        <dbReference type="EMBL" id="MDR6536566.1"/>
    </source>
</evidence>
<dbReference type="EMBL" id="JAVDRF010000004">
    <property type="protein sequence ID" value="MDR6536566.1"/>
    <property type="molecule type" value="Genomic_DNA"/>
</dbReference>
<evidence type="ECO:0000259" key="3">
    <source>
        <dbReference type="SMART" id="SM00822"/>
    </source>
</evidence>
<evidence type="ECO:0000313" key="5">
    <source>
        <dbReference type="Proteomes" id="UP001184230"/>
    </source>
</evidence>
<dbReference type="Gene3D" id="3.40.50.720">
    <property type="entry name" value="NAD(P)-binding Rossmann-like Domain"/>
    <property type="match status" value="1"/>
</dbReference>
<keyword evidence="5" id="KW-1185">Reference proteome</keyword>
<accession>A0ABU1NFB2</accession>
<dbReference type="Proteomes" id="UP001184230">
    <property type="component" value="Unassembled WGS sequence"/>
</dbReference>
<dbReference type="SUPFAM" id="SSF51735">
    <property type="entry name" value="NAD(P)-binding Rossmann-fold domains"/>
    <property type="match status" value="1"/>
</dbReference>
<gene>
    <name evidence="4" type="ORF">J2739_002339</name>
</gene>
<sequence>MSKHLLITGGAGFIGSHLADELLARGHRVRVLDRLAQQVHGDAARRPAYLSPEVELQVGDVCDPQAVRSALAGIDAVYHFASAVGVGQSMYEVAHYTRVNNLGTAVLLEALIERPVERLVVASSMSLYGEGLYRDAAGALRTVGERSLEQLRRGDWDWHDEHGAVLSPAPTPESKAPALASVYALSKYDQERMCLMMGRAYRIPTVALRFFNAYGPRQALSNPYTGVLAIFAARLLNGNAPAIFEDGWQQRDFVSVYDVARASRLALDVPAAAGEVFNIGSGRAVTVREIAQRLSEVMGKPRLLPQITGKYRMGDIRHCFADIGKAEAVLGYAPQVNLDDGLRELAAWLEGQAAVDRVAQASAELAERGLAL</sequence>
<dbReference type="PANTHER" id="PTHR43000">
    <property type="entry name" value="DTDP-D-GLUCOSE 4,6-DEHYDRATASE-RELATED"/>
    <property type="match status" value="1"/>
</dbReference>
<dbReference type="SMART" id="SM00822">
    <property type="entry name" value="PKS_KR"/>
    <property type="match status" value="1"/>
</dbReference>
<comment type="similarity">
    <text evidence="2">Belongs to the NAD(P)-dependent epimerase/dehydratase family.</text>
</comment>
<reference evidence="4 5" key="1">
    <citation type="submission" date="2023-07" db="EMBL/GenBank/DDBJ databases">
        <title>Sorghum-associated microbial communities from plants grown in Nebraska, USA.</title>
        <authorList>
            <person name="Schachtman D."/>
        </authorList>
    </citation>
    <scope>NUCLEOTIDE SEQUENCE [LARGE SCALE GENOMIC DNA]</scope>
    <source>
        <strain evidence="4 5">DS1781</strain>
    </source>
</reference>
<dbReference type="RefSeq" id="WP_309901697.1">
    <property type="nucleotide sequence ID" value="NZ_JAVDRF010000004.1"/>
</dbReference>
<evidence type="ECO:0000256" key="1">
    <source>
        <dbReference type="ARBA" id="ARBA00005125"/>
    </source>
</evidence>
<dbReference type="InterPro" id="IPR057326">
    <property type="entry name" value="KR_dom"/>
</dbReference>
<name>A0ABU1NFB2_9BURK</name>
<dbReference type="Pfam" id="PF01370">
    <property type="entry name" value="Epimerase"/>
    <property type="match status" value="2"/>
</dbReference>
<keyword evidence="4" id="KW-0413">Isomerase</keyword>
<protein>
    <submittedName>
        <fullName evidence="4">dTDP-L-rhamnose 4-epimerase</fullName>
        <ecNumber evidence="4">5.1.3.25</ecNumber>
    </submittedName>
</protein>
<evidence type="ECO:0000256" key="2">
    <source>
        <dbReference type="ARBA" id="ARBA00007637"/>
    </source>
</evidence>
<dbReference type="PRINTS" id="PR01713">
    <property type="entry name" value="NUCEPIMERASE"/>
</dbReference>
<dbReference type="InterPro" id="IPR001509">
    <property type="entry name" value="Epimerase_deHydtase"/>
</dbReference>
<organism evidence="4 5">
    <name type="scientific">Variovorax soli</name>
    <dbReference type="NCBI Taxonomy" id="376815"/>
    <lineage>
        <taxon>Bacteria</taxon>
        <taxon>Pseudomonadati</taxon>
        <taxon>Pseudomonadota</taxon>
        <taxon>Betaproteobacteria</taxon>
        <taxon>Burkholderiales</taxon>
        <taxon>Comamonadaceae</taxon>
        <taxon>Variovorax</taxon>
    </lineage>
</organism>